<evidence type="ECO:0000313" key="1">
    <source>
        <dbReference type="EMBL" id="CAG4952992.1"/>
    </source>
</evidence>
<gene>
    <name evidence="1" type="ORF">PAPOLLO_LOCUS4762</name>
</gene>
<comment type="caution">
    <text evidence="1">The sequence shown here is derived from an EMBL/GenBank/DDBJ whole genome shotgun (WGS) entry which is preliminary data.</text>
</comment>
<name>A0A8S3WCH2_PARAO</name>
<keyword evidence="2" id="KW-1185">Reference proteome</keyword>
<dbReference type="OrthoDB" id="6928655at2759"/>
<dbReference type="EMBL" id="CAJQZP010000287">
    <property type="protein sequence ID" value="CAG4952992.1"/>
    <property type="molecule type" value="Genomic_DNA"/>
</dbReference>
<accession>A0A8S3WCH2</accession>
<evidence type="ECO:0000313" key="2">
    <source>
        <dbReference type="Proteomes" id="UP000691718"/>
    </source>
</evidence>
<feature type="non-terminal residue" evidence="1">
    <location>
        <position position="94"/>
    </location>
</feature>
<reference evidence="1" key="1">
    <citation type="submission" date="2021-04" db="EMBL/GenBank/DDBJ databases">
        <authorList>
            <person name="Tunstrom K."/>
        </authorList>
    </citation>
    <scope>NUCLEOTIDE SEQUENCE</scope>
</reference>
<sequence>MIRKVLAALDQSDFQIDDICKWCEARAGTVVRFLDMVDLALEVQGVLKKAQKTTSKMAKRRLLQRLQCYQSKCMEMRKATQLSNTEVLVIDALD</sequence>
<organism evidence="1 2">
    <name type="scientific">Parnassius apollo</name>
    <name type="common">Apollo butterfly</name>
    <name type="synonym">Papilio apollo</name>
    <dbReference type="NCBI Taxonomy" id="110799"/>
    <lineage>
        <taxon>Eukaryota</taxon>
        <taxon>Metazoa</taxon>
        <taxon>Ecdysozoa</taxon>
        <taxon>Arthropoda</taxon>
        <taxon>Hexapoda</taxon>
        <taxon>Insecta</taxon>
        <taxon>Pterygota</taxon>
        <taxon>Neoptera</taxon>
        <taxon>Endopterygota</taxon>
        <taxon>Lepidoptera</taxon>
        <taxon>Glossata</taxon>
        <taxon>Ditrysia</taxon>
        <taxon>Papilionoidea</taxon>
        <taxon>Papilionidae</taxon>
        <taxon>Parnassiinae</taxon>
        <taxon>Parnassini</taxon>
        <taxon>Parnassius</taxon>
        <taxon>Parnassius</taxon>
    </lineage>
</organism>
<proteinExistence type="predicted"/>
<dbReference type="Proteomes" id="UP000691718">
    <property type="component" value="Unassembled WGS sequence"/>
</dbReference>
<dbReference type="AlphaFoldDB" id="A0A8S3WCH2"/>
<protein>
    <submittedName>
        <fullName evidence="1">(apollo) hypothetical protein</fullName>
    </submittedName>
</protein>